<dbReference type="RefSeq" id="WP_043671438.1">
    <property type="nucleotide sequence ID" value="NZ_BDCI01000010.1"/>
</dbReference>
<dbReference type="EMBL" id="JNFP01000018">
    <property type="protein sequence ID" value="KIA63856.1"/>
    <property type="molecule type" value="Genomic_DNA"/>
</dbReference>
<keyword evidence="3" id="KW-1185">Reference proteome</keyword>
<feature type="compositionally biased region" description="Basic and acidic residues" evidence="1">
    <location>
        <begin position="28"/>
        <end position="46"/>
    </location>
</feature>
<dbReference type="Proteomes" id="UP000031364">
    <property type="component" value="Unassembled WGS sequence"/>
</dbReference>
<comment type="caution">
    <text evidence="2">The sequence shown here is derived from an EMBL/GenBank/DDBJ whole genome shotgun (WGS) entry which is preliminary data.</text>
</comment>
<gene>
    <name evidence="2" type="ORF">FG87_17330</name>
</gene>
<evidence type="ECO:0000313" key="2">
    <source>
        <dbReference type="EMBL" id="KIA63856.1"/>
    </source>
</evidence>
<feature type="region of interest" description="Disordered" evidence="1">
    <location>
        <begin position="28"/>
        <end position="47"/>
    </location>
</feature>
<sequence>MAFNWWRDAETDGLSVQEIVDRVQAEWRTEHATSRTEQSKPADSDVRLISWPHQAPDYIMGTPEAHVTMQRHRGCRAEECPRKAAAQQALIAAGRMVPDTSRQR</sequence>
<proteinExistence type="predicted"/>
<evidence type="ECO:0000313" key="3">
    <source>
        <dbReference type="Proteomes" id="UP000031364"/>
    </source>
</evidence>
<reference evidence="2 3" key="1">
    <citation type="journal article" date="2014" name="Int. J. Syst. Evol. Microbiol.">
        <title>Nocardia vulneris sp. nov., isolated from wounds of human patients in North America.</title>
        <authorList>
            <person name="Lasker B.A."/>
            <person name="Bell M."/>
            <person name="Klenk H.P."/>
            <person name="Sproer C."/>
            <person name="Schumann C."/>
            <person name="Schumann P."/>
            <person name="Brown J.M."/>
        </authorList>
    </citation>
    <scope>NUCLEOTIDE SEQUENCE [LARGE SCALE GENOMIC DNA]</scope>
    <source>
        <strain evidence="2 3">W9851</strain>
    </source>
</reference>
<organism evidence="2 3">
    <name type="scientific">Nocardia vulneris</name>
    <dbReference type="NCBI Taxonomy" id="1141657"/>
    <lineage>
        <taxon>Bacteria</taxon>
        <taxon>Bacillati</taxon>
        <taxon>Actinomycetota</taxon>
        <taxon>Actinomycetes</taxon>
        <taxon>Mycobacteriales</taxon>
        <taxon>Nocardiaceae</taxon>
        <taxon>Nocardia</taxon>
    </lineage>
</organism>
<evidence type="ECO:0000256" key="1">
    <source>
        <dbReference type="SAM" id="MobiDB-lite"/>
    </source>
</evidence>
<accession>A0ABR4ZF28</accession>
<protein>
    <submittedName>
        <fullName evidence="2">Uncharacterized protein</fullName>
    </submittedName>
</protein>
<name>A0ABR4ZF28_9NOCA</name>